<evidence type="ECO:0000313" key="2">
    <source>
        <dbReference type="EMBL" id="KHG07876.1"/>
    </source>
</evidence>
<evidence type="ECO:0000256" key="1">
    <source>
        <dbReference type="SAM" id="MobiDB-lite"/>
    </source>
</evidence>
<comment type="caution">
    <text evidence="2">The sequence shown here is derived from an EMBL/GenBank/DDBJ whole genome shotgun (WGS) entry which is preliminary data.</text>
</comment>
<organism evidence="2 3">
    <name type="scientific">Gossypium arboreum</name>
    <name type="common">Tree cotton</name>
    <name type="synonym">Gossypium nanking</name>
    <dbReference type="NCBI Taxonomy" id="29729"/>
    <lineage>
        <taxon>Eukaryota</taxon>
        <taxon>Viridiplantae</taxon>
        <taxon>Streptophyta</taxon>
        <taxon>Embryophyta</taxon>
        <taxon>Tracheophyta</taxon>
        <taxon>Spermatophyta</taxon>
        <taxon>Magnoliopsida</taxon>
        <taxon>eudicotyledons</taxon>
        <taxon>Gunneridae</taxon>
        <taxon>Pentapetalae</taxon>
        <taxon>rosids</taxon>
        <taxon>malvids</taxon>
        <taxon>Malvales</taxon>
        <taxon>Malvaceae</taxon>
        <taxon>Malvoideae</taxon>
        <taxon>Gossypium</taxon>
    </lineage>
</organism>
<feature type="compositionally biased region" description="Basic residues" evidence="1">
    <location>
        <begin position="95"/>
        <end position="105"/>
    </location>
</feature>
<keyword evidence="2" id="KW-0371">Homeobox</keyword>
<name>A0A0B0N9X3_GOSAR</name>
<proteinExistence type="predicted"/>
<gene>
    <name evidence="2" type="ORF">F383_34844</name>
</gene>
<dbReference type="GO" id="GO:0003677">
    <property type="term" value="F:DNA binding"/>
    <property type="evidence" value="ECO:0007669"/>
    <property type="project" value="UniProtKB-KW"/>
</dbReference>
<accession>A0A0B0N9X3</accession>
<dbReference type="AlphaFoldDB" id="A0A0B0N9X3"/>
<reference evidence="3" key="1">
    <citation type="submission" date="2014-09" db="EMBL/GenBank/DDBJ databases">
        <authorList>
            <person name="Mudge J."/>
            <person name="Ramaraj T."/>
            <person name="Lindquist I.E."/>
            <person name="Bharti A.K."/>
            <person name="Sundararajan A."/>
            <person name="Cameron C.T."/>
            <person name="Woodward J.E."/>
            <person name="May G.D."/>
            <person name="Brubaker C."/>
            <person name="Broadhvest J."/>
            <person name="Wilkins T.A."/>
        </authorList>
    </citation>
    <scope>NUCLEOTIDE SEQUENCE</scope>
    <source>
        <strain evidence="3">cv. AKA8401</strain>
    </source>
</reference>
<keyword evidence="2" id="KW-0238">DNA-binding</keyword>
<dbReference type="Proteomes" id="UP000032142">
    <property type="component" value="Unassembled WGS sequence"/>
</dbReference>
<sequence length="105" mass="11581">MRIGNDIVTQQSEARVLARAYVVRTGEEGDAHDVVTGEHRRVKGTRNGPKIEKMGQCTKSTRPGLPRTGRPHGRVPLARGGSGGSKELLKESRSIHLRSRIHHQD</sequence>
<feature type="region of interest" description="Disordered" evidence="1">
    <location>
        <begin position="39"/>
        <end position="105"/>
    </location>
</feature>
<protein>
    <submittedName>
        <fullName evidence="2">Putative iroquois-class homeodomain irx-1</fullName>
    </submittedName>
</protein>
<keyword evidence="3" id="KW-1185">Reference proteome</keyword>
<evidence type="ECO:0000313" key="3">
    <source>
        <dbReference type="Proteomes" id="UP000032142"/>
    </source>
</evidence>
<dbReference type="EMBL" id="JRRC01484068">
    <property type="protein sequence ID" value="KHG07876.1"/>
    <property type="molecule type" value="Genomic_DNA"/>
</dbReference>